<keyword evidence="7" id="KW-0469">Meiosis</keyword>
<name>A0AAQ3WHH7_PASNO</name>
<gene>
    <name evidence="13" type="ORF">U9M48_011551</name>
</gene>
<evidence type="ECO:0000256" key="8">
    <source>
        <dbReference type="ARBA" id="ARBA00023306"/>
    </source>
</evidence>
<evidence type="ECO:0000256" key="11">
    <source>
        <dbReference type="SAM" id="MobiDB-lite"/>
    </source>
</evidence>
<dbReference type="AlphaFoldDB" id="A0AAQ3WHH7"/>
<evidence type="ECO:0000256" key="10">
    <source>
        <dbReference type="SAM" id="Coils"/>
    </source>
</evidence>
<feature type="compositionally biased region" description="Acidic residues" evidence="11">
    <location>
        <begin position="1054"/>
        <end position="1063"/>
    </location>
</feature>
<feature type="coiled-coil region" evidence="10">
    <location>
        <begin position="192"/>
        <end position="251"/>
    </location>
</feature>
<dbReference type="InterPro" id="IPR010935">
    <property type="entry name" value="SMC_hinge"/>
</dbReference>
<evidence type="ECO:0000256" key="4">
    <source>
        <dbReference type="ARBA" id="ARBA00022776"/>
    </source>
</evidence>
<feature type="domain" description="SMC hinge" evidence="12">
    <location>
        <begin position="521"/>
        <end position="633"/>
    </location>
</feature>
<evidence type="ECO:0000256" key="6">
    <source>
        <dbReference type="ARBA" id="ARBA00023242"/>
    </source>
</evidence>
<dbReference type="InterPro" id="IPR041741">
    <property type="entry name" value="SMC3_ABC_euk"/>
</dbReference>
<evidence type="ECO:0000256" key="3">
    <source>
        <dbReference type="ARBA" id="ARBA00022618"/>
    </source>
</evidence>
<evidence type="ECO:0000313" key="14">
    <source>
        <dbReference type="Proteomes" id="UP001341281"/>
    </source>
</evidence>
<dbReference type="Proteomes" id="UP001341281">
    <property type="component" value="Chromosome 03"/>
</dbReference>
<dbReference type="CDD" id="cd03272">
    <property type="entry name" value="ABC_SMC3_euk"/>
    <property type="match status" value="1"/>
</dbReference>
<feature type="coiled-coil region" evidence="10">
    <location>
        <begin position="848"/>
        <end position="903"/>
    </location>
</feature>
<sequence>MYIKKVIIEGFKSYREEISTEPFSPKVNVVVGANGSGKSNFFHAIRFVLSDTFQNLQSEDRAALLHEGSGHSVASAFVEIVFDNTDNRIPVDKEEVRLRRTVASKDGYYFDGKHVSKTQVMNLLESAGFSRSNPYYVVQQGKIASLTLMKDSERLDLLKEIGGTRVYEDRRNESLKILNATANKRKQIDQFVHYLEERLRELDEEKEELKKYQQLDKQRRSLEYTILDHELNDARNELACMDENRRKISESMSLADNKVVEVHEMIKSFGQQIKVLTKGINDTKAQKEEVEKSRTKALKVVAKIELALRDIKDRIAIEKQAKDDAVKDLQIVKWESEKSKSELAEISKLHQARLKEEEEISKSIMDREKQLSILYQKQGRATQFANKAARDNWLQKEIKDLEHVLSSNIKQEGLLQEEFLKLKDEINNLTNYIESQKIESSKLEAELARGHNDYSDLRKQRDVLQEQRKSFWKEESDVTDEIDRLREDLIKAQKSLDRAMPRDIRRGLNSVSRIIKDHSIKGVFGPVLELVDCEEKFFRAVEVTAANSLFHVVVENDGISTKIIQILTREKEGRVTFIPLNRVKVPDLSCPQSPDFVPLLKKLKYHADHRRAFEQVFGRTVICRDLETATKVARNNGLDCITLDGDQVAKKGGMTGGFYDSRCSKLKFVKIIRDKKTAFEKKMSHLEIVENKLKHIDKEITDLVTKQQQMDAKRDHAKSDLKQFKGDIARAMNQRGSLEEAFGKKEKILDNIRNQIEQIHSSIAMKNYEMGTELIDQLTSEERDLLSRLNPEITELKERFRLCKNSRIEDETRKEELEANLSTNLTRHQKKLEKIISSADSRTLSVKAESKEQKLKSYKKNLDELTSLLKANVDAINNFNKKMDELKRDRDDLKSREAILVQTVQDGAKDLEQLMNSRITHLAKQEECLKKIRDMGLLPDDSFEAYRTRNRKQLQKMLYDCNEQLQQFSHVNQKALDQYVNFTEQCEQLQRRRAELDAGDQKIMELILVLDQRKDESIERTFKGVARHFREVFSELVQGGHGYLVMMKRKDGDAGGDDNDDDVPSNPDSVGRIEKYIGAKVKVSFTGKGETQSMKQLSGGQKTLVALTLIFAIQRCDPAPFYLFDEIDAALDPQYRTAVGNMIRRLADMADTQFIATTFRPEVVKVADKLYGVTHKNRVSYINVVSKEQALDFIERDQTHNAS</sequence>
<dbReference type="Pfam" id="PF06470">
    <property type="entry name" value="SMC_hinge"/>
    <property type="match status" value="1"/>
</dbReference>
<dbReference type="InterPro" id="IPR036277">
    <property type="entry name" value="SMC_hinge_sf"/>
</dbReference>
<evidence type="ECO:0000313" key="13">
    <source>
        <dbReference type="EMBL" id="WVZ61722.1"/>
    </source>
</evidence>
<keyword evidence="4" id="KW-0498">Mitosis</keyword>
<dbReference type="Gene3D" id="3.40.50.300">
    <property type="entry name" value="P-loop containing nucleotide triphosphate hydrolases"/>
    <property type="match status" value="2"/>
</dbReference>
<dbReference type="InterPro" id="IPR003395">
    <property type="entry name" value="RecF/RecN/SMC_N"/>
</dbReference>
<keyword evidence="6 9" id="KW-0539">Nucleus</keyword>
<dbReference type="GO" id="GO:0005524">
    <property type="term" value="F:ATP binding"/>
    <property type="evidence" value="ECO:0007669"/>
    <property type="project" value="InterPro"/>
</dbReference>
<dbReference type="GO" id="GO:0051321">
    <property type="term" value="P:meiotic cell cycle"/>
    <property type="evidence" value="ECO:0007669"/>
    <property type="project" value="UniProtKB-KW"/>
</dbReference>
<dbReference type="GO" id="GO:0051301">
    <property type="term" value="P:cell division"/>
    <property type="evidence" value="ECO:0007669"/>
    <property type="project" value="UniProtKB-KW"/>
</dbReference>
<organism evidence="13 14">
    <name type="scientific">Paspalum notatum var. saurae</name>
    <dbReference type="NCBI Taxonomy" id="547442"/>
    <lineage>
        <taxon>Eukaryota</taxon>
        <taxon>Viridiplantae</taxon>
        <taxon>Streptophyta</taxon>
        <taxon>Embryophyta</taxon>
        <taxon>Tracheophyta</taxon>
        <taxon>Spermatophyta</taxon>
        <taxon>Magnoliopsida</taxon>
        <taxon>Liliopsida</taxon>
        <taxon>Poales</taxon>
        <taxon>Poaceae</taxon>
        <taxon>PACMAD clade</taxon>
        <taxon>Panicoideae</taxon>
        <taxon>Andropogonodae</taxon>
        <taxon>Paspaleae</taxon>
        <taxon>Paspalinae</taxon>
        <taxon>Paspalum</taxon>
    </lineage>
</organism>
<dbReference type="GO" id="GO:0016887">
    <property type="term" value="F:ATP hydrolysis activity"/>
    <property type="evidence" value="ECO:0007669"/>
    <property type="project" value="InterPro"/>
</dbReference>
<evidence type="ECO:0000256" key="7">
    <source>
        <dbReference type="ARBA" id="ARBA00023254"/>
    </source>
</evidence>
<dbReference type="PANTHER" id="PTHR43977">
    <property type="entry name" value="STRUCTURAL MAINTENANCE OF CHROMOSOMES PROTEIN 3"/>
    <property type="match status" value="1"/>
</dbReference>
<feature type="region of interest" description="Disordered" evidence="11">
    <location>
        <begin position="1048"/>
        <end position="1069"/>
    </location>
</feature>
<dbReference type="InterPro" id="IPR024704">
    <property type="entry name" value="SMC"/>
</dbReference>
<dbReference type="PIRSF" id="PIRSF005719">
    <property type="entry name" value="SMC"/>
    <property type="match status" value="1"/>
</dbReference>
<dbReference type="Gene3D" id="3.30.70.1620">
    <property type="match status" value="1"/>
</dbReference>
<evidence type="ECO:0000256" key="5">
    <source>
        <dbReference type="ARBA" id="ARBA00023054"/>
    </source>
</evidence>
<proteinExistence type="inferred from homology"/>
<dbReference type="FunFam" id="3.40.50.300:FF:000424">
    <property type="entry name" value="Structural maintenance of chromosomes 3"/>
    <property type="match status" value="1"/>
</dbReference>
<accession>A0AAQ3WHH7</accession>
<comment type="subcellular location">
    <subcellularLocation>
        <location evidence="1 9">Nucleus</location>
    </subcellularLocation>
</comment>
<dbReference type="SUPFAM" id="SSF75553">
    <property type="entry name" value="Smc hinge domain"/>
    <property type="match status" value="1"/>
</dbReference>
<dbReference type="SUPFAM" id="SSF52540">
    <property type="entry name" value="P-loop containing nucleoside triphosphate hydrolases"/>
    <property type="match status" value="1"/>
</dbReference>
<dbReference type="GO" id="GO:0051276">
    <property type="term" value="P:chromosome organization"/>
    <property type="evidence" value="ECO:0007669"/>
    <property type="project" value="InterPro"/>
</dbReference>
<evidence type="ECO:0000256" key="1">
    <source>
        <dbReference type="ARBA" id="ARBA00004123"/>
    </source>
</evidence>
<keyword evidence="8" id="KW-0131">Cell cycle</keyword>
<dbReference type="Gene3D" id="1.20.1060.20">
    <property type="match status" value="1"/>
</dbReference>
<protein>
    <recommendedName>
        <fullName evidence="9">Structural maintenance of chromosomes protein</fullName>
    </recommendedName>
</protein>
<dbReference type="Pfam" id="PF02463">
    <property type="entry name" value="SMC_N"/>
    <property type="match status" value="1"/>
</dbReference>
<evidence type="ECO:0000259" key="12">
    <source>
        <dbReference type="SMART" id="SM00968"/>
    </source>
</evidence>
<comment type="similarity">
    <text evidence="2">Belongs to the SMC family. SMC3 subfamily.</text>
</comment>
<evidence type="ECO:0000256" key="2">
    <source>
        <dbReference type="ARBA" id="ARBA00005917"/>
    </source>
</evidence>
<dbReference type="GO" id="GO:0005634">
    <property type="term" value="C:nucleus"/>
    <property type="evidence" value="ECO:0007669"/>
    <property type="project" value="UniProtKB-SubCell"/>
</dbReference>
<dbReference type="GO" id="GO:0005694">
    <property type="term" value="C:chromosome"/>
    <property type="evidence" value="ECO:0007669"/>
    <property type="project" value="InterPro"/>
</dbReference>
<keyword evidence="5 10" id="KW-0175">Coiled coil</keyword>
<keyword evidence="3" id="KW-0132">Cell division</keyword>
<dbReference type="SMART" id="SM00968">
    <property type="entry name" value="SMC_hinge"/>
    <property type="match status" value="1"/>
</dbReference>
<dbReference type="EMBL" id="CP144747">
    <property type="protein sequence ID" value="WVZ61722.1"/>
    <property type="molecule type" value="Genomic_DNA"/>
</dbReference>
<keyword evidence="14" id="KW-1185">Reference proteome</keyword>
<feature type="coiled-coil region" evidence="10">
    <location>
        <begin position="686"/>
        <end position="741"/>
    </location>
</feature>
<dbReference type="FunFam" id="3.40.50.300:FF:000370">
    <property type="entry name" value="Structural maintenance of chromosomes 3"/>
    <property type="match status" value="1"/>
</dbReference>
<evidence type="ECO:0000256" key="9">
    <source>
        <dbReference type="PIRNR" id="PIRNR005719"/>
    </source>
</evidence>
<dbReference type="InterPro" id="IPR027417">
    <property type="entry name" value="P-loop_NTPase"/>
</dbReference>
<reference evidence="13 14" key="1">
    <citation type="submission" date="2024-02" db="EMBL/GenBank/DDBJ databases">
        <title>High-quality chromosome-scale genome assembly of Pensacola bahiagrass (Paspalum notatum Flugge var. saurae).</title>
        <authorList>
            <person name="Vega J.M."/>
            <person name="Podio M."/>
            <person name="Orjuela J."/>
            <person name="Siena L.A."/>
            <person name="Pessino S.C."/>
            <person name="Combes M.C."/>
            <person name="Mariac C."/>
            <person name="Albertini E."/>
            <person name="Pupilli F."/>
            <person name="Ortiz J.P.A."/>
            <person name="Leblanc O."/>
        </authorList>
    </citation>
    <scope>NUCLEOTIDE SEQUENCE [LARGE SCALE GENOMIC DNA]</scope>
    <source>
        <strain evidence="13">R1</strain>
        <tissue evidence="13">Leaf</tissue>
    </source>
</reference>